<dbReference type="InterPro" id="IPR018490">
    <property type="entry name" value="cNMP-bd_dom_sf"/>
</dbReference>
<dbReference type="GO" id="GO:0015421">
    <property type="term" value="F:ABC-type oligopeptide transporter activity"/>
    <property type="evidence" value="ECO:0007669"/>
    <property type="project" value="TreeGrafter"/>
</dbReference>
<feature type="transmembrane region" description="Helical" evidence="5">
    <location>
        <begin position="21"/>
        <end position="40"/>
    </location>
</feature>
<proteinExistence type="predicted"/>
<reference evidence="9 10" key="1">
    <citation type="submission" date="2020-02" db="EMBL/GenBank/DDBJ databases">
        <title>Genome sequence of Roseobacter ponti.</title>
        <authorList>
            <person name="Hollensteiner J."/>
            <person name="Schneider D."/>
            <person name="Poehlein A."/>
            <person name="Daniel R."/>
        </authorList>
    </citation>
    <scope>NUCLEOTIDE SEQUENCE [LARGE SCALE GENOMIC DNA]</scope>
    <source>
        <strain evidence="9 10">DSM 106830</strain>
    </source>
</reference>
<organism evidence="9 10">
    <name type="scientific">Roseobacter ponti</name>
    <dbReference type="NCBI Taxonomy" id="1891787"/>
    <lineage>
        <taxon>Bacteria</taxon>
        <taxon>Pseudomonadati</taxon>
        <taxon>Pseudomonadota</taxon>
        <taxon>Alphaproteobacteria</taxon>
        <taxon>Rhodobacterales</taxon>
        <taxon>Roseobacteraceae</taxon>
        <taxon>Roseobacter</taxon>
    </lineage>
</organism>
<evidence type="ECO:0000313" key="9">
    <source>
        <dbReference type="EMBL" id="QJF51189.1"/>
    </source>
</evidence>
<evidence type="ECO:0000256" key="1">
    <source>
        <dbReference type="ARBA" id="ARBA00004651"/>
    </source>
</evidence>
<dbReference type="CDD" id="cd00038">
    <property type="entry name" value="CAP_ED"/>
    <property type="match status" value="1"/>
</dbReference>
<keyword evidence="10" id="KW-1185">Reference proteome</keyword>
<dbReference type="Gene3D" id="2.60.120.10">
    <property type="entry name" value="Jelly Rolls"/>
    <property type="match status" value="1"/>
</dbReference>
<dbReference type="SUPFAM" id="SSF90123">
    <property type="entry name" value="ABC transporter transmembrane region"/>
    <property type="match status" value="1"/>
</dbReference>
<dbReference type="Gene3D" id="3.40.50.300">
    <property type="entry name" value="P-loop containing nucleotide triphosphate hydrolases"/>
    <property type="match status" value="2"/>
</dbReference>
<keyword evidence="2 5" id="KW-0812">Transmembrane</keyword>
<dbReference type="SUPFAM" id="SSF52540">
    <property type="entry name" value="P-loop containing nucleoside triphosphate hydrolases"/>
    <property type="match status" value="1"/>
</dbReference>
<dbReference type="InterPro" id="IPR014710">
    <property type="entry name" value="RmlC-like_jellyroll"/>
</dbReference>
<feature type="transmembrane region" description="Helical" evidence="5">
    <location>
        <begin position="271"/>
        <end position="298"/>
    </location>
</feature>
<sequence length="1008" mass="111469">MGVRRIEKSLFQFIWKYSRRDQLVLLVFTCTLFPFLFLTLELPKRIINDAIGAQNATVSVLGVNLSQVTFLWLLCGAFLLAVLCHGLLKMRINTMKGVLSERMLRRLRFDLIARLLRFPKPYFRRTSQGELVAMITGETEPMGGIMGDALTQPVLQAGQMLTILFFLFMQSVWFGLAAIALIPLQAWLIPRLQRQINLMNKERIKEVRLLASMIGESASGASELRTHGGWRYRLAMVTDRLGAVYRIRFQIYQKKFFMKFINNFITQLTPFFFFAAGGYLVIQGAVSLGALVAALAAYKDLSSPWKELLTYYNQAQDMSLRWETVAEKFSPSGEVREELMTGRPDDIPHLNGQIELSDVSVADGDGNIILDNISAQFPAGQVIAIAAASEEDRHALTDVLTREVIPQNGRVTIAGQDLSDMHQVTIAARIGHASSRPVLFQGSFGENVMMGLSPAPRDTDSPADADLLREALAAGNSADPFGASWLDPGLAGIKSEQELRDWWLTLVDAMGTGGPLFRRSLDQIMDPQEDTPLARGLVAVRPKVRAAVQEAGLERHVFRFDPDAYNPALPVAGNLFFATLRRPMSQHELSRHSELFAVLERLGLDESLLELSCEVTELLNQIFGTDGTEHPLFRKLGLDPVLYEKSVQVVRARRADPGRDLNEADKALLMSLPSQISAEQIGRAFPEELRHQVLEGRSRLTREMRDALSDLFAPLSEDRIAPGLSVLENALYGKVSETAGSRGDELRRIVSGVLEAEGLRPRVIELIYDLKLGLGGGDLPAIFAEPLALFRAAVKRPDILILEQALNSYDQSVRIGLHNNLRKLLPDTTIIYINETFESADPFDIYLEVVQGRLVSDAAVDEVIDDSAASADLMRKVRALEATDMFSGLSRKQLRLLAFGSKWYSAHPGEVIFSKDDDPGDGAYMILSGQAGLYNPDGKDGEVLVAEVGPGRLVGELGLIRNVPRALTMRASSDIEALRLGAEEFLAVVENDAATSFKLLQVVAGYTS</sequence>
<dbReference type="GO" id="GO:0005524">
    <property type="term" value="F:ATP binding"/>
    <property type="evidence" value="ECO:0007669"/>
    <property type="project" value="InterPro"/>
</dbReference>
<evidence type="ECO:0000256" key="2">
    <source>
        <dbReference type="ARBA" id="ARBA00022692"/>
    </source>
</evidence>
<dbReference type="Gene3D" id="1.20.1560.10">
    <property type="entry name" value="ABC transporter type 1, transmembrane domain"/>
    <property type="match status" value="1"/>
</dbReference>
<dbReference type="RefSeq" id="WP_169640404.1">
    <property type="nucleotide sequence ID" value="NZ_CP048788.1"/>
</dbReference>
<dbReference type="InterPro" id="IPR039421">
    <property type="entry name" value="Type_1_exporter"/>
</dbReference>
<dbReference type="PANTHER" id="PTHR43394:SF1">
    <property type="entry name" value="ATP-BINDING CASSETTE SUB-FAMILY B MEMBER 10, MITOCHONDRIAL"/>
    <property type="match status" value="1"/>
</dbReference>
<evidence type="ECO:0000313" key="10">
    <source>
        <dbReference type="Proteomes" id="UP000503308"/>
    </source>
</evidence>
<evidence type="ECO:0000256" key="5">
    <source>
        <dbReference type="SAM" id="Phobius"/>
    </source>
</evidence>
<evidence type="ECO:0000259" key="6">
    <source>
        <dbReference type="PROSITE" id="PS50042"/>
    </source>
</evidence>
<feature type="domain" description="ABC transmembrane type-1" evidence="8">
    <location>
        <begin position="44"/>
        <end position="317"/>
    </location>
</feature>
<dbReference type="KEGG" id="rpon:G3256_08455"/>
<dbReference type="AlphaFoldDB" id="A0A858SQQ7"/>
<dbReference type="PROSITE" id="PS50929">
    <property type="entry name" value="ABC_TM1F"/>
    <property type="match status" value="1"/>
</dbReference>
<keyword evidence="4 5" id="KW-0472">Membrane</keyword>
<dbReference type="GO" id="GO:0005886">
    <property type="term" value="C:plasma membrane"/>
    <property type="evidence" value="ECO:0007669"/>
    <property type="project" value="UniProtKB-SubCell"/>
</dbReference>
<accession>A0A858SQQ7</accession>
<comment type="subcellular location">
    <subcellularLocation>
        <location evidence="1">Cell membrane</location>
        <topology evidence="1">Multi-pass membrane protein</topology>
    </subcellularLocation>
</comment>
<keyword evidence="3 5" id="KW-1133">Transmembrane helix</keyword>
<dbReference type="Pfam" id="PF00664">
    <property type="entry name" value="ABC_membrane"/>
    <property type="match status" value="1"/>
</dbReference>
<dbReference type="InterPro" id="IPR036640">
    <property type="entry name" value="ABC1_TM_sf"/>
</dbReference>
<feature type="transmembrane region" description="Helical" evidence="5">
    <location>
        <begin position="69"/>
        <end position="88"/>
    </location>
</feature>
<dbReference type="PROSITE" id="PS50893">
    <property type="entry name" value="ABC_TRANSPORTER_2"/>
    <property type="match status" value="1"/>
</dbReference>
<dbReference type="InterPro" id="IPR027417">
    <property type="entry name" value="P-loop_NTPase"/>
</dbReference>
<evidence type="ECO:0000259" key="7">
    <source>
        <dbReference type="PROSITE" id="PS50893"/>
    </source>
</evidence>
<feature type="domain" description="Cyclic nucleotide-binding" evidence="6">
    <location>
        <begin position="885"/>
        <end position="989"/>
    </location>
</feature>
<name>A0A858SQQ7_9RHOB</name>
<evidence type="ECO:0000256" key="3">
    <source>
        <dbReference type="ARBA" id="ARBA00022989"/>
    </source>
</evidence>
<protein>
    <submittedName>
        <fullName evidence="9">Cyclic nucleotide-binding domain-containing protein</fullName>
    </submittedName>
</protein>
<dbReference type="SUPFAM" id="SSF51206">
    <property type="entry name" value="cAMP-binding domain-like"/>
    <property type="match status" value="1"/>
</dbReference>
<feature type="domain" description="ABC transporter" evidence="7">
    <location>
        <begin position="354"/>
        <end position="876"/>
    </location>
</feature>
<dbReference type="InterPro" id="IPR011527">
    <property type="entry name" value="ABC1_TM_dom"/>
</dbReference>
<dbReference type="EMBL" id="CP048788">
    <property type="protein sequence ID" value="QJF51189.1"/>
    <property type="molecule type" value="Genomic_DNA"/>
</dbReference>
<dbReference type="PANTHER" id="PTHR43394">
    <property type="entry name" value="ATP-DEPENDENT PERMEASE MDL1, MITOCHONDRIAL"/>
    <property type="match status" value="1"/>
</dbReference>
<dbReference type="Pfam" id="PF00027">
    <property type="entry name" value="cNMP_binding"/>
    <property type="match status" value="1"/>
</dbReference>
<gene>
    <name evidence="9" type="ORF">G3256_08455</name>
</gene>
<dbReference type="Proteomes" id="UP000503308">
    <property type="component" value="Chromosome"/>
</dbReference>
<evidence type="ECO:0000259" key="8">
    <source>
        <dbReference type="PROSITE" id="PS50929"/>
    </source>
</evidence>
<evidence type="ECO:0000256" key="4">
    <source>
        <dbReference type="ARBA" id="ARBA00023136"/>
    </source>
</evidence>
<dbReference type="InterPro" id="IPR000595">
    <property type="entry name" value="cNMP-bd_dom"/>
</dbReference>
<dbReference type="SMART" id="SM00100">
    <property type="entry name" value="cNMP"/>
    <property type="match status" value="1"/>
</dbReference>
<dbReference type="InterPro" id="IPR003439">
    <property type="entry name" value="ABC_transporter-like_ATP-bd"/>
</dbReference>
<dbReference type="GO" id="GO:0016887">
    <property type="term" value="F:ATP hydrolysis activity"/>
    <property type="evidence" value="ECO:0007669"/>
    <property type="project" value="InterPro"/>
</dbReference>
<dbReference type="PROSITE" id="PS50042">
    <property type="entry name" value="CNMP_BINDING_3"/>
    <property type="match status" value="1"/>
</dbReference>
<dbReference type="CDD" id="cd07346">
    <property type="entry name" value="ABC_6TM_exporters"/>
    <property type="match status" value="1"/>
</dbReference>
<feature type="transmembrane region" description="Helical" evidence="5">
    <location>
        <begin position="163"/>
        <end position="189"/>
    </location>
</feature>